<dbReference type="OrthoDB" id="4891577at2759"/>
<dbReference type="AlphaFoldDB" id="A0A2T4B381"/>
<dbReference type="RefSeq" id="XP_024747080.1">
    <property type="nucleotide sequence ID" value="XM_024895546.1"/>
</dbReference>
<proteinExistence type="predicted"/>
<keyword evidence="3" id="KW-1185">Reference proteome</keyword>
<dbReference type="GeneID" id="36603664"/>
<protein>
    <submittedName>
        <fullName evidence="2">Uncharacterized protein</fullName>
    </submittedName>
</protein>
<name>A0A2T4B381_9HYPO</name>
<evidence type="ECO:0000313" key="2">
    <source>
        <dbReference type="EMBL" id="PTB63760.1"/>
    </source>
</evidence>
<evidence type="ECO:0000256" key="1">
    <source>
        <dbReference type="SAM" id="MobiDB-lite"/>
    </source>
</evidence>
<feature type="region of interest" description="Disordered" evidence="1">
    <location>
        <begin position="1"/>
        <end position="60"/>
    </location>
</feature>
<reference evidence="3" key="1">
    <citation type="submission" date="2016-07" db="EMBL/GenBank/DDBJ databases">
        <title>Multiple horizontal gene transfer events from other fungi enriched the ability of initially mycotrophic Trichoderma (Ascomycota) to feed on dead plant biomass.</title>
        <authorList>
            <consortium name="DOE Joint Genome Institute"/>
            <person name="Atanasova L."/>
            <person name="Chenthamara K."/>
            <person name="Zhang J."/>
            <person name="Grujic M."/>
            <person name="Henrissat B."/>
            <person name="Kuo A."/>
            <person name="Aerts A."/>
            <person name="Salamov A."/>
            <person name="Lipzen A."/>
            <person name="Labutti K."/>
            <person name="Barry K."/>
            <person name="Miao Y."/>
            <person name="Rahimi M.J."/>
            <person name="Shen Q."/>
            <person name="Grigoriev I.V."/>
            <person name="Kubicek C.P."/>
            <person name="Druzhinina I.S."/>
        </authorList>
    </citation>
    <scope>NUCLEOTIDE SEQUENCE [LARGE SCALE GENOMIC DNA]</scope>
    <source>
        <strain evidence="3">TUCIM 6016</strain>
    </source>
</reference>
<dbReference type="EMBL" id="KZ680218">
    <property type="protein sequence ID" value="PTB63760.1"/>
    <property type="molecule type" value="Genomic_DNA"/>
</dbReference>
<evidence type="ECO:0000313" key="3">
    <source>
        <dbReference type="Proteomes" id="UP000241546"/>
    </source>
</evidence>
<gene>
    <name evidence="2" type="ORF">BBK36DRAFT_1171223</name>
</gene>
<accession>A0A2T4B381</accession>
<organism evidence="2 3">
    <name type="scientific">Trichoderma citrinoviride</name>
    <dbReference type="NCBI Taxonomy" id="58853"/>
    <lineage>
        <taxon>Eukaryota</taxon>
        <taxon>Fungi</taxon>
        <taxon>Dikarya</taxon>
        <taxon>Ascomycota</taxon>
        <taxon>Pezizomycotina</taxon>
        <taxon>Sordariomycetes</taxon>
        <taxon>Hypocreomycetidae</taxon>
        <taxon>Hypocreales</taxon>
        <taxon>Hypocreaceae</taxon>
        <taxon>Trichoderma</taxon>
    </lineage>
</organism>
<sequence length="89" mass="9732">MSSRSANYYGNSKDNDTHGAQSATFRHVPDSPSYNLDRFALGQPQSRPPPGLSKKKAEAKAVAQAEARASALIRAFDTRFNNANRPPKQ</sequence>
<dbReference type="Proteomes" id="UP000241546">
    <property type="component" value="Unassembled WGS sequence"/>
</dbReference>
<feature type="compositionally biased region" description="Polar residues" evidence="1">
    <location>
        <begin position="1"/>
        <end position="24"/>
    </location>
</feature>